<dbReference type="AlphaFoldDB" id="A0A330LQY2"/>
<sequence length="272" mass="29251">MKLNSDVILKVSALTKSVKTEAKTLDILYPMDLTVVAGDSLAIVGASGSGKSTLLSIIAGLDLPSSGEVFLKNQPLHQFNEEQRSAVRAKHVGFIFQQFLLINSLTALENIMLPAELAGMDNAEQLARELLAKVDLVDRAEHFPSQLSGGEQQRVAIARAFISKPDILFADEPTGNLDTKTGTHIADLLFEINKQQGTTLILVTHDPKLAARCQRQVIMESGQLSEANVTPVIAETVVTEAVFTQSVAAEPSIKNPVVTEPSATKQPLSESL</sequence>
<dbReference type="RefSeq" id="WP_112714442.1">
    <property type="nucleotide sequence ID" value="NZ_LS483250.1"/>
</dbReference>
<dbReference type="GO" id="GO:0022857">
    <property type="term" value="F:transmembrane transporter activity"/>
    <property type="evidence" value="ECO:0007669"/>
    <property type="project" value="UniProtKB-ARBA"/>
</dbReference>
<dbReference type="GO" id="GO:0016887">
    <property type="term" value="F:ATP hydrolysis activity"/>
    <property type="evidence" value="ECO:0007669"/>
    <property type="project" value="InterPro"/>
</dbReference>
<dbReference type="InterPro" id="IPR003593">
    <property type="entry name" value="AAA+_ATPase"/>
</dbReference>
<gene>
    <name evidence="6" type="ORF">MORIYA_1893</name>
</gene>
<dbReference type="CDD" id="cd03255">
    <property type="entry name" value="ABC_MJ0796_LolCDE_FtsE"/>
    <property type="match status" value="1"/>
</dbReference>
<protein>
    <submittedName>
        <fullName evidence="6">Putative transporter subunit: ATP-binding component of ABC superfamily</fullName>
    </submittedName>
</protein>
<dbReference type="InterPro" id="IPR027417">
    <property type="entry name" value="P-loop_NTPase"/>
</dbReference>
<dbReference type="PANTHER" id="PTHR42798:SF2">
    <property type="entry name" value="ABC TRANSPORTER ATP-BINDING PROTEIN MG467-RELATED"/>
    <property type="match status" value="1"/>
</dbReference>
<comment type="similarity">
    <text evidence="4">Belongs to the ABC transporter superfamily. Macrolide exporter (TC 3.A.1.122) family.</text>
</comment>
<proteinExistence type="inferred from homology"/>
<dbReference type="PROSITE" id="PS00211">
    <property type="entry name" value="ABC_TRANSPORTER_1"/>
    <property type="match status" value="1"/>
</dbReference>
<keyword evidence="7" id="KW-1185">Reference proteome</keyword>
<dbReference type="GO" id="GO:1902495">
    <property type="term" value="C:transmembrane transporter complex"/>
    <property type="evidence" value="ECO:0007669"/>
    <property type="project" value="UniProtKB-ARBA"/>
</dbReference>
<dbReference type="Pfam" id="PF00005">
    <property type="entry name" value="ABC_tran"/>
    <property type="match status" value="1"/>
</dbReference>
<evidence type="ECO:0000256" key="2">
    <source>
        <dbReference type="ARBA" id="ARBA00022741"/>
    </source>
</evidence>
<name>A0A330LQY2_9GAMM</name>
<feature type="domain" description="ABC transporter" evidence="5">
    <location>
        <begin position="9"/>
        <end position="246"/>
    </location>
</feature>
<dbReference type="FunFam" id="3.40.50.300:FF:000032">
    <property type="entry name" value="Export ABC transporter ATP-binding protein"/>
    <property type="match status" value="1"/>
</dbReference>
<dbReference type="Gene3D" id="3.40.50.300">
    <property type="entry name" value="P-loop containing nucleotide triphosphate hydrolases"/>
    <property type="match status" value="1"/>
</dbReference>
<dbReference type="Proteomes" id="UP000250163">
    <property type="component" value="Chromosome MORIYA"/>
</dbReference>
<dbReference type="EMBL" id="LS483250">
    <property type="protein sequence ID" value="SQD78371.1"/>
    <property type="molecule type" value="Genomic_DNA"/>
</dbReference>
<evidence type="ECO:0000256" key="4">
    <source>
        <dbReference type="ARBA" id="ARBA00038388"/>
    </source>
</evidence>
<dbReference type="SMART" id="SM00382">
    <property type="entry name" value="AAA"/>
    <property type="match status" value="1"/>
</dbReference>
<keyword evidence="1" id="KW-0813">Transport</keyword>
<accession>A0A330LQY2</accession>
<keyword evidence="2" id="KW-0547">Nucleotide-binding</keyword>
<keyword evidence="3 6" id="KW-0067">ATP-binding</keyword>
<evidence type="ECO:0000256" key="1">
    <source>
        <dbReference type="ARBA" id="ARBA00022448"/>
    </source>
</evidence>
<dbReference type="PROSITE" id="PS50893">
    <property type="entry name" value="ABC_TRANSPORTER_2"/>
    <property type="match status" value="1"/>
</dbReference>
<dbReference type="SUPFAM" id="SSF52540">
    <property type="entry name" value="P-loop containing nucleoside triphosphate hydrolases"/>
    <property type="match status" value="1"/>
</dbReference>
<evidence type="ECO:0000313" key="6">
    <source>
        <dbReference type="EMBL" id="SQD78371.1"/>
    </source>
</evidence>
<dbReference type="InterPro" id="IPR003439">
    <property type="entry name" value="ABC_transporter-like_ATP-bd"/>
</dbReference>
<evidence type="ECO:0000259" key="5">
    <source>
        <dbReference type="PROSITE" id="PS50893"/>
    </source>
</evidence>
<evidence type="ECO:0000313" key="7">
    <source>
        <dbReference type="Proteomes" id="UP000250163"/>
    </source>
</evidence>
<dbReference type="GO" id="GO:0005524">
    <property type="term" value="F:ATP binding"/>
    <property type="evidence" value="ECO:0007669"/>
    <property type="project" value="UniProtKB-KW"/>
</dbReference>
<dbReference type="KEGG" id="mya:MORIYA_1893"/>
<dbReference type="OrthoDB" id="9801477at2"/>
<dbReference type="PANTHER" id="PTHR42798">
    <property type="entry name" value="LIPOPROTEIN-RELEASING SYSTEM ATP-BINDING PROTEIN LOLD"/>
    <property type="match status" value="1"/>
</dbReference>
<dbReference type="InterPro" id="IPR017911">
    <property type="entry name" value="MacB-like_ATP-bd"/>
</dbReference>
<reference evidence="7" key="1">
    <citation type="submission" date="2018-05" db="EMBL/GenBank/DDBJ databases">
        <authorList>
            <person name="Cea G.-C."/>
            <person name="William W."/>
        </authorList>
    </citation>
    <scope>NUCLEOTIDE SEQUENCE [LARGE SCALE GENOMIC DNA]</scope>
    <source>
        <strain evidence="7">DB21MT 5</strain>
    </source>
</reference>
<evidence type="ECO:0000256" key="3">
    <source>
        <dbReference type="ARBA" id="ARBA00022840"/>
    </source>
</evidence>
<dbReference type="InterPro" id="IPR017871">
    <property type="entry name" value="ABC_transporter-like_CS"/>
</dbReference>
<organism evidence="6 7">
    <name type="scientific">Moritella yayanosii</name>
    <dbReference type="NCBI Taxonomy" id="69539"/>
    <lineage>
        <taxon>Bacteria</taxon>
        <taxon>Pseudomonadati</taxon>
        <taxon>Pseudomonadota</taxon>
        <taxon>Gammaproteobacteria</taxon>
        <taxon>Alteromonadales</taxon>
        <taxon>Moritellaceae</taxon>
        <taxon>Moritella</taxon>
    </lineage>
</organism>